<dbReference type="AlphaFoldDB" id="A0A699XHA3"/>
<protein>
    <submittedName>
        <fullName evidence="1">Uncharacterized protein</fullName>
    </submittedName>
</protein>
<comment type="caution">
    <text evidence="1">The sequence shown here is derived from an EMBL/GenBank/DDBJ whole genome shotgun (WGS) entry which is preliminary data.</text>
</comment>
<accession>A0A699XHA3</accession>
<sequence length="18" mass="1803">AAPPPAPSRGGRAWAARN</sequence>
<gene>
    <name evidence="1" type="ORF">Tci_929205</name>
</gene>
<feature type="non-terminal residue" evidence="1">
    <location>
        <position position="1"/>
    </location>
</feature>
<evidence type="ECO:0000313" key="1">
    <source>
        <dbReference type="EMBL" id="GFD57236.1"/>
    </source>
</evidence>
<organism evidence="1">
    <name type="scientific">Tanacetum cinerariifolium</name>
    <name type="common">Dalmatian daisy</name>
    <name type="synonym">Chrysanthemum cinerariifolium</name>
    <dbReference type="NCBI Taxonomy" id="118510"/>
    <lineage>
        <taxon>Eukaryota</taxon>
        <taxon>Viridiplantae</taxon>
        <taxon>Streptophyta</taxon>
        <taxon>Embryophyta</taxon>
        <taxon>Tracheophyta</taxon>
        <taxon>Spermatophyta</taxon>
        <taxon>Magnoliopsida</taxon>
        <taxon>eudicotyledons</taxon>
        <taxon>Gunneridae</taxon>
        <taxon>Pentapetalae</taxon>
        <taxon>asterids</taxon>
        <taxon>campanulids</taxon>
        <taxon>Asterales</taxon>
        <taxon>Asteraceae</taxon>
        <taxon>Asteroideae</taxon>
        <taxon>Anthemideae</taxon>
        <taxon>Anthemidinae</taxon>
        <taxon>Tanacetum</taxon>
    </lineage>
</organism>
<name>A0A699XHA3_TANCI</name>
<proteinExistence type="predicted"/>
<dbReference type="EMBL" id="BKCJ011838858">
    <property type="protein sequence ID" value="GFD57236.1"/>
    <property type="molecule type" value="Genomic_DNA"/>
</dbReference>
<reference evidence="1" key="1">
    <citation type="journal article" date="2019" name="Sci. Rep.">
        <title>Draft genome of Tanacetum cinerariifolium, the natural source of mosquito coil.</title>
        <authorList>
            <person name="Yamashiro T."/>
            <person name="Shiraishi A."/>
            <person name="Satake H."/>
            <person name="Nakayama K."/>
        </authorList>
    </citation>
    <scope>NUCLEOTIDE SEQUENCE</scope>
</reference>